<gene>
    <name evidence="12" type="ORF">D9758_005768</name>
</gene>
<evidence type="ECO:0000259" key="10">
    <source>
        <dbReference type="PROSITE" id="PS50867"/>
    </source>
</evidence>
<comment type="subcellular location">
    <subcellularLocation>
        <location evidence="1">Chromosome</location>
    </subcellularLocation>
</comment>
<feature type="compositionally biased region" description="Polar residues" evidence="8">
    <location>
        <begin position="407"/>
        <end position="420"/>
    </location>
</feature>
<dbReference type="Pfam" id="PF05033">
    <property type="entry name" value="Pre-SET"/>
    <property type="match status" value="1"/>
</dbReference>
<feature type="compositionally biased region" description="Polar residues" evidence="8">
    <location>
        <begin position="1068"/>
        <end position="1082"/>
    </location>
</feature>
<dbReference type="Proteomes" id="UP000559256">
    <property type="component" value="Unassembled WGS sequence"/>
</dbReference>
<evidence type="ECO:0000256" key="5">
    <source>
        <dbReference type="ARBA" id="ARBA00022691"/>
    </source>
</evidence>
<evidence type="ECO:0000256" key="1">
    <source>
        <dbReference type="ARBA" id="ARBA00004286"/>
    </source>
</evidence>
<feature type="region of interest" description="Disordered" evidence="8">
    <location>
        <begin position="1169"/>
        <end position="1279"/>
    </location>
</feature>
<evidence type="ECO:0000313" key="13">
    <source>
        <dbReference type="Proteomes" id="UP000559256"/>
    </source>
</evidence>
<feature type="compositionally biased region" description="Polar residues" evidence="8">
    <location>
        <begin position="1196"/>
        <end position="1217"/>
    </location>
</feature>
<dbReference type="InterPro" id="IPR001214">
    <property type="entry name" value="SET_dom"/>
</dbReference>
<feature type="region of interest" description="Disordered" evidence="8">
    <location>
        <begin position="1343"/>
        <end position="1478"/>
    </location>
</feature>
<feature type="compositionally biased region" description="Low complexity" evidence="8">
    <location>
        <begin position="224"/>
        <end position="235"/>
    </location>
</feature>
<feature type="compositionally biased region" description="Basic and acidic residues" evidence="8">
    <location>
        <begin position="315"/>
        <end position="325"/>
    </location>
</feature>
<dbReference type="SMART" id="SM00317">
    <property type="entry name" value="SET"/>
    <property type="match status" value="1"/>
</dbReference>
<feature type="region of interest" description="Disordered" evidence="8">
    <location>
        <begin position="727"/>
        <end position="1092"/>
    </location>
</feature>
<feature type="compositionally biased region" description="Low complexity" evidence="8">
    <location>
        <begin position="937"/>
        <end position="974"/>
    </location>
</feature>
<reference evidence="12 13" key="1">
    <citation type="journal article" date="2020" name="ISME J.">
        <title>Uncovering the hidden diversity of litter-decomposition mechanisms in mushroom-forming fungi.</title>
        <authorList>
            <person name="Floudas D."/>
            <person name="Bentzer J."/>
            <person name="Ahren D."/>
            <person name="Johansson T."/>
            <person name="Persson P."/>
            <person name="Tunlid A."/>
        </authorList>
    </citation>
    <scope>NUCLEOTIDE SEQUENCE [LARGE SCALE GENOMIC DNA]</scope>
    <source>
        <strain evidence="12 13">CBS 291.85</strain>
    </source>
</reference>
<evidence type="ECO:0000256" key="7">
    <source>
        <dbReference type="ARBA" id="ARBA00022833"/>
    </source>
</evidence>
<keyword evidence="13" id="KW-1185">Reference proteome</keyword>
<feature type="compositionally biased region" description="Polar residues" evidence="8">
    <location>
        <begin position="1449"/>
        <end position="1471"/>
    </location>
</feature>
<dbReference type="GO" id="GO:0046974">
    <property type="term" value="F:histone H3K9 methyltransferase activity"/>
    <property type="evidence" value="ECO:0007669"/>
    <property type="project" value="TreeGrafter"/>
</dbReference>
<dbReference type="InterPro" id="IPR003616">
    <property type="entry name" value="Post-SET_dom"/>
</dbReference>
<feature type="compositionally biased region" description="Polar residues" evidence="8">
    <location>
        <begin position="1229"/>
        <end position="1243"/>
    </location>
</feature>
<feature type="compositionally biased region" description="Polar residues" evidence="8">
    <location>
        <begin position="184"/>
        <end position="196"/>
    </location>
</feature>
<dbReference type="Pfam" id="PF00856">
    <property type="entry name" value="SET"/>
    <property type="match status" value="1"/>
</dbReference>
<organism evidence="12 13">
    <name type="scientific">Tetrapyrgos nigripes</name>
    <dbReference type="NCBI Taxonomy" id="182062"/>
    <lineage>
        <taxon>Eukaryota</taxon>
        <taxon>Fungi</taxon>
        <taxon>Dikarya</taxon>
        <taxon>Basidiomycota</taxon>
        <taxon>Agaricomycotina</taxon>
        <taxon>Agaricomycetes</taxon>
        <taxon>Agaricomycetidae</taxon>
        <taxon>Agaricales</taxon>
        <taxon>Marasmiineae</taxon>
        <taxon>Marasmiaceae</taxon>
        <taxon>Tetrapyrgos</taxon>
    </lineage>
</organism>
<dbReference type="Gene3D" id="2.170.270.10">
    <property type="entry name" value="SET domain"/>
    <property type="match status" value="1"/>
</dbReference>
<feature type="domain" description="Pre-SET" evidence="10">
    <location>
        <begin position="1588"/>
        <end position="1656"/>
    </location>
</feature>
<keyword evidence="2" id="KW-0158">Chromosome</keyword>
<evidence type="ECO:0000259" key="11">
    <source>
        <dbReference type="PROSITE" id="PS50868"/>
    </source>
</evidence>
<feature type="region of interest" description="Disordered" evidence="8">
    <location>
        <begin position="1789"/>
        <end position="1824"/>
    </location>
</feature>
<dbReference type="PROSITE" id="PS50867">
    <property type="entry name" value="PRE_SET"/>
    <property type="match status" value="1"/>
</dbReference>
<feature type="compositionally biased region" description="Low complexity" evidence="8">
    <location>
        <begin position="1046"/>
        <end position="1057"/>
    </location>
</feature>
<dbReference type="SUPFAM" id="SSF82199">
    <property type="entry name" value="SET domain"/>
    <property type="match status" value="1"/>
</dbReference>
<accession>A0A8H5GJP9</accession>
<dbReference type="InterPro" id="IPR046341">
    <property type="entry name" value="SET_dom_sf"/>
</dbReference>
<feature type="compositionally biased region" description="Polar residues" evidence="8">
    <location>
        <begin position="1367"/>
        <end position="1376"/>
    </location>
</feature>
<feature type="compositionally biased region" description="Low complexity" evidence="8">
    <location>
        <begin position="1023"/>
        <end position="1035"/>
    </location>
</feature>
<keyword evidence="3" id="KW-0489">Methyltransferase</keyword>
<feature type="compositionally biased region" description="Polar residues" evidence="8">
    <location>
        <begin position="440"/>
        <end position="449"/>
    </location>
</feature>
<feature type="compositionally biased region" description="Basic and acidic residues" evidence="8">
    <location>
        <begin position="881"/>
        <end position="898"/>
    </location>
</feature>
<evidence type="ECO:0000313" key="12">
    <source>
        <dbReference type="EMBL" id="KAF5366228.1"/>
    </source>
</evidence>
<keyword evidence="6" id="KW-0479">Metal-binding</keyword>
<feature type="compositionally biased region" description="Polar residues" evidence="8">
    <location>
        <begin position="236"/>
        <end position="262"/>
    </location>
</feature>
<dbReference type="GO" id="GO:0008270">
    <property type="term" value="F:zinc ion binding"/>
    <property type="evidence" value="ECO:0007669"/>
    <property type="project" value="InterPro"/>
</dbReference>
<evidence type="ECO:0000256" key="2">
    <source>
        <dbReference type="ARBA" id="ARBA00022454"/>
    </source>
</evidence>
<dbReference type="GO" id="GO:0005634">
    <property type="term" value="C:nucleus"/>
    <property type="evidence" value="ECO:0007669"/>
    <property type="project" value="InterPro"/>
</dbReference>
<name>A0A8H5GJP9_9AGAR</name>
<feature type="region of interest" description="Disordered" evidence="8">
    <location>
        <begin position="1"/>
        <end position="578"/>
    </location>
</feature>
<dbReference type="GO" id="GO:0005694">
    <property type="term" value="C:chromosome"/>
    <property type="evidence" value="ECO:0007669"/>
    <property type="project" value="UniProtKB-SubCell"/>
</dbReference>
<dbReference type="PANTHER" id="PTHR46223:SF4">
    <property type="entry name" value="HISTONE-LYSINE N-METHYLTRANSFERASE-RELATED"/>
    <property type="match status" value="1"/>
</dbReference>
<sequence>MPHVSTGGRTKVSHFIEHATDTSSGNEDEEEETARTMERKRKAQAKRSPNKRQRLGDNVPENSHPTAGKSYADTGPPSTINPSIRPSANRTVTSNIAQSSQASMPSGVSTPNGQGSDRIWLSARKSTSGKRPTQPSGMAARKSAGDKPPPPLSTHNAHESATDIDVDDAQNAASSSRGAASSSIEQPRPSTSSGINKNKGEATKFSKPQTVRKSTGKLPPPRPMRSSVSASRSDSTIGQTSSSRIVQTARKTTGGRPSSTQMPPSTASSPEPPSQSRSKPGPGYRKSTGGPSMNQRFTAADKERRSTFGGVSDLLKSKGKEKAVEEPISAGTTKRTKRTRAEKQRRKQTADSDSDDIVVLDGPSNVRPRSISAPGGSSNPRNTQGQTSPSKTKKPPNPPPLHVIDIPSSNEGTPPVSNITRSDRSDSISASFGHFPPPQSQSRRINSKPTNDDEVINLCSDNEEPDIPASLSSPLRSQRSTADSINAPVAPAVGSQAKANTGTDVIVISDDSDEPSVSNRAKGKGKQKDEPSKSISTSQPRPGQRLSRRLDSDGSRPPSRASGDYTVPRPSGMAYESLDKDYEMPRIAGSGISFGDVEGLIDSVVVQNGNEKSGEKASERNEDEEAHLPQSPPVPEEPISLCELKLFSCLRGTRFGDHDYFLVANDAVSQQDHQPDNDIVMDPPQMDRSNYIMDEADSSGIEPEPDPVIVEDSDQDRAVSADMILEANISPDATKEVQEIGPDGSGDLPAEMAGESCVDEPPAVLEEGEISLDLAGTDPPTDLEEGEISLNLTAPGPEPSLRSEESDATGPGPEPSTHTISKSEPLPAEVQAQTVPESHVDKPIAFDGEQGPEQPTLTAPCPRSPNTVPEPVSRPIPESSMTHDADTVMEEPVKEIAKAKHSSSRSTPLSYEESMAQVYASMSRGNSPPRSRKSAPRTKPSSISTSASSISASVPPSRSSSISTARKSSGSSIIPQPSRVSSHRTPSLSLSTSLANQNRHDSSQPSPSRRHTGDSMGIPAALSTSSISRPSSSLSNPDQDREGKSARSTSVTSSSLTQKISIPPVSGSRENQGRSSQNTLSNPIIPRPASSQPNALVNVYNAMNQAQSTDVESRISFERYKEALRSRAKNVENKSRFEDESAPFFMRRDWKKPLEDAVQDVMNDLASTTEKISLAPESSTTSSSSVKTVGGDDAVSEQSTSALVQQQPMQAEVQTQRAPLPVDQPPVPTSTELGDANVTQSEASADADRDIPMQTEETNDSTAATGLTSPNNQEAPIDTTSWLNYDLEYADSPSPIPMNEDDDTSAELMYPEEESGHPAADPLPYAPVVNGVVSKQAEHAESVVVETNGITQPGTSEGYPEPFSSEPIAQSSSPVLQSGIVPHEPSNDELFLPEPISQSSSDIGPPQVPVTEEEPTGRPIRSRASSSDETIIAPDDCIAVRRSRRRSRGQSTDSTPLNRTPNDTPPRSSSPDDAAIPKTYGGLPVMTWENFRHNLRNSVPEHHLARNLPHMLQDHINAMSEVVRNYPMMRDIFEIMVAEANAEDEPGAPPVTLFNTVDNEPAPPWEFHYTNKMWLGDNVPLPSFKNLKSCNCVGRCDPESKTCACLKRQVELTETYHTGFMYENDGILKQTGLPVLECNSLCGCDEDCVNRVVQNGRKYEVKIGKTVDKGWGAFNGSKEIPRGTFIGIYSGELLADADPEERGKKYNFFGRTYLFDIDFWYIKEKVPGREDSKYTVDAYHAGNFTRFLNHSCDPNAALTPVYIDEDDWERPLLTIFAKKNILPDEEITFSYHGDPDNEETPASSPVKGRGRRKAKGATASTKLKDDAVYTDCRCGSARCKGIMFGVSVNAGEDEDDK</sequence>
<feature type="compositionally biased region" description="Polar residues" evidence="8">
    <location>
        <begin position="978"/>
        <end position="1007"/>
    </location>
</feature>
<feature type="compositionally biased region" description="Low complexity" evidence="8">
    <location>
        <begin position="172"/>
        <end position="183"/>
    </location>
</feature>
<feature type="domain" description="Post-SET" evidence="11">
    <location>
        <begin position="1828"/>
        <end position="1844"/>
    </location>
</feature>
<evidence type="ECO:0000256" key="8">
    <source>
        <dbReference type="SAM" id="MobiDB-lite"/>
    </source>
</evidence>
<feature type="compositionally biased region" description="Basic residues" evidence="8">
    <location>
        <begin position="38"/>
        <end position="53"/>
    </location>
</feature>
<keyword evidence="7" id="KW-0862">Zinc</keyword>
<comment type="caution">
    <text evidence="12">The sequence shown here is derived from an EMBL/GenBank/DDBJ whole genome shotgun (WGS) entry which is preliminary data.</text>
</comment>
<evidence type="ECO:0000256" key="6">
    <source>
        <dbReference type="ARBA" id="ARBA00022723"/>
    </source>
</evidence>
<dbReference type="PROSITE" id="PS50868">
    <property type="entry name" value="POST_SET"/>
    <property type="match status" value="1"/>
</dbReference>
<dbReference type="PROSITE" id="PS50280">
    <property type="entry name" value="SET"/>
    <property type="match status" value="1"/>
</dbReference>
<feature type="compositionally biased region" description="Polar residues" evidence="8">
    <location>
        <begin position="124"/>
        <end position="136"/>
    </location>
</feature>
<feature type="compositionally biased region" description="Polar residues" evidence="8">
    <location>
        <begin position="1260"/>
        <end position="1279"/>
    </location>
</feature>
<keyword evidence="4" id="KW-0808">Transferase</keyword>
<dbReference type="GO" id="GO:0032259">
    <property type="term" value="P:methylation"/>
    <property type="evidence" value="ECO:0007669"/>
    <property type="project" value="UniProtKB-KW"/>
</dbReference>
<feature type="compositionally biased region" description="Polar residues" evidence="8">
    <location>
        <begin position="76"/>
        <end position="115"/>
    </location>
</feature>
<feature type="compositionally biased region" description="Polar residues" evidence="8">
    <location>
        <begin position="375"/>
        <end position="386"/>
    </location>
</feature>
<evidence type="ECO:0000256" key="3">
    <source>
        <dbReference type="ARBA" id="ARBA00022603"/>
    </source>
</evidence>
<evidence type="ECO:0000259" key="9">
    <source>
        <dbReference type="PROSITE" id="PS50280"/>
    </source>
</evidence>
<keyword evidence="5" id="KW-0949">S-adenosyl-L-methionine</keyword>
<dbReference type="InterPro" id="IPR050973">
    <property type="entry name" value="H3K9_Histone-Lys_N-MTase"/>
</dbReference>
<feature type="compositionally biased region" description="Basic residues" evidence="8">
    <location>
        <begin position="334"/>
        <end position="347"/>
    </location>
</feature>
<proteinExistence type="predicted"/>
<dbReference type="PANTHER" id="PTHR46223">
    <property type="entry name" value="HISTONE-LYSINE N-METHYLTRANSFERASE SUV39H"/>
    <property type="match status" value="1"/>
</dbReference>
<dbReference type="InterPro" id="IPR007728">
    <property type="entry name" value="Pre-SET_dom"/>
</dbReference>
<feature type="domain" description="SET" evidence="9">
    <location>
        <begin position="1659"/>
        <end position="1792"/>
    </location>
</feature>
<evidence type="ECO:0000256" key="4">
    <source>
        <dbReference type="ARBA" id="ARBA00022679"/>
    </source>
</evidence>
<dbReference type="EMBL" id="JAACJM010000024">
    <property type="protein sequence ID" value="KAF5366228.1"/>
    <property type="molecule type" value="Genomic_DNA"/>
</dbReference>
<feature type="compositionally biased region" description="Polar residues" evidence="8">
    <location>
        <begin position="470"/>
        <end position="484"/>
    </location>
</feature>
<feature type="region of interest" description="Disordered" evidence="8">
    <location>
        <begin position="605"/>
        <end position="637"/>
    </location>
</feature>
<dbReference type="OrthoDB" id="308383at2759"/>
<dbReference type="SMART" id="SM00468">
    <property type="entry name" value="PreSET"/>
    <property type="match status" value="1"/>
</dbReference>
<protein>
    <submittedName>
        <fullName evidence="12">Uncharacterized protein</fullName>
    </submittedName>
</protein>